<dbReference type="AlphaFoldDB" id="A0A4R6C368"/>
<dbReference type="InterPro" id="IPR010982">
    <property type="entry name" value="Lambda_DNA-bd_dom_sf"/>
</dbReference>
<dbReference type="Proteomes" id="UP000294843">
    <property type="component" value="Unassembled WGS sequence"/>
</dbReference>
<name>A0A4R6C368_9STAP</name>
<evidence type="ECO:0000313" key="3">
    <source>
        <dbReference type="Proteomes" id="UP000294843"/>
    </source>
</evidence>
<dbReference type="Gene3D" id="1.10.260.40">
    <property type="entry name" value="lambda repressor-like DNA-binding domains"/>
    <property type="match status" value="1"/>
</dbReference>
<dbReference type="EMBL" id="SCWF01000001">
    <property type="protein sequence ID" value="TDM15621.1"/>
    <property type="molecule type" value="Genomic_DNA"/>
</dbReference>
<gene>
    <name evidence="2" type="ORF">ERX55_01570</name>
</gene>
<dbReference type="SUPFAM" id="SSF47413">
    <property type="entry name" value="lambda repressor-like DNA-binding domains"/>
    <property type="match status" value="1"/>
</dbReference>
<dbReference type="GO" id="GO:0003677">
    <property type="term" value="F:DNA binding"/>
    <property type="evidence" value="ECO:0007669"/>
    <property type="project" value="InterPro"/>
</dbReference>
<keyword evidence="3" id="KW-1185">Reference proteome</keyword>
<dbReference type="Pfam" id="PF01381">
    <property type="entry name" value="HTH_3"/>
    <property type="match status" value="1"/>
</dbReference>
<accession>A0A4R6C368</accession>
<dbReference type="InterPro" id="IPR001387">
    <property type="entry name" value="Cro/C1-type_HTH"/>
</dbReference>
<dbReference type="PROSITE" id="PS50943">
    <property type="entry name" value="HTH_CROC1"/>
    <property type="match status" value="1"/>
</dbReference>
<dbReference type="CDD" id="cd00093">
    <property type="entry name" value="HTH_XRE"/>
    <property type="match status" value="1"/>
</dbReference>
<dbReference type="RefSeq" id="WP_133450823.1">
    <property type="nucleotide sequence ID" value="NZ_SCWF01000001.1"/>
</dbReference>
<protein>
    <submittedName>
        <fullName evidence="2">XRE family transcriptional regulator</fullName>
    </submittedName>
</protein>
<proteinExistence type="predicted"/>
<dbReference type="OrthoDB" id="72638at2"/>
<organism evidence="2 3">
    <name type="scientific">Macrococcus bovicus</name>
    <dbReference type="NCBI Taxonomy" id="69968"/>
    <lineage>
        <taxon>Bacteria</taxon>
        <taxon>Bacillati</taxon>
        <taxon>Bacillota</taxon>
        <taxon>Bacilli</taxon>
        <taxon>Bacillales</taxon>
        <taxon>Staphylococcaceae</taxon>
        <taxon>Macrococcus</taxon>
    </lineage>
</organism>
<dbReference type="SMART" id="SM00530">
    <property type="entry name" value="HTH_XRE"/>
    <property type="match status" value="1"/>
</dbReference>
<evidence type="ECO:0000313" key="2">
    <source>
        <dbReference type="EMBL" id="TDM15621.1"/>
    </source>
</evidence>
<reference evidence="2 3" key="1">
    <citation type="submission" date="2019-01" db="EMBL/GenBank/DDBJ databases">
        <title>Draft genome sequences of the type strains of six Macrococcus species.</title>
        <authorList>
            <person name="Mazhar S."/>
            <person name="Altermann E."/>
            <person name="Hill C."/>
            <person name="Mcauliffe O."/>
        </authorList>
    </citation>
    <scope>NUCLEOTIDE SEQUENCE [LARGE SCALE GENOMIC DNA]</scope>
    <source>
        <strain evidence="2 3">ATCC 51825</strain>
    </source>
</reference>
<sequence>MNKEKIGRRIKSIRRGQGLTMVLFSEKIDGVKSGVISNWENGKQVPNKERLKKIAEIGNVTVPYLLYGEIREVITDMTDEFFVRKARLSLLDRQEIIDENDQKYLTERATFFYRKFSEDNPENIDRLMTWGEKNEYDSEFYSYMINDFERELNQIYALYEGEFATMPAKFKKISAILQENFIDAKSVEDFIIKIFNEIKDEKLSSGYKEALYLDTLEFFTRLFHGCFQHYEYHRKPKIYDAIGSAIISGSVNITYNIDLASFANWHKLTDNRKEKLHAQLTNMSEMMINHELNDQKMTEANIKED</sequence>
<evidence type="ECO:0000259" key="1">
    <source>
        <dbReference type="PROSITE" id="PS50943"/>
    </source>
</evidence>
<comment type="caution">
    <text evidence="2">The sequence shown here is derived from an EMBL/GenBank/DDBJ whole genome shotgun (WGS) entry which is preliminary data.</text>
</comment>
<feature type="domain" description="HTH cro/C1-type" evidence="1">
    <location>
        <begin position="10"/>
        <end position="65"/>
    </location>
</feature>